<keyword evidence="2" id="KW-0547">Nucleotide-binding</keyword>
<dbReference type="GO" id="GO:0005524">
    <property type="term" value="F:ATP binding"/>
    <property type="evidence" value="ECO:0007669"/>
    <property type="project" value="UniProtKB-KW"/>
</dbReference>
<dbReference type="EMBL" id="PCXO01000005">
    <property type="protein sequence ID" value="PIR41411.1"/>
    <property type="molecule type" value="Genomic_DNA"/>
</dbReference>
<dbReference type="InterPro" id="IPR013221">
    <property type="entry name" value="Mur_ligase_cen"/>
</dbReference>
<protein>
    <recommendedName>
        <fullName evidence="8">UDP-N-acetylmuramoyl-L-alanyl-D-glutamate--2, 6-diaminopimelate ligase</fullName>
    </recommendedName>
</protein>
<proteinExistence type="predicted"/>
<dbReference type="Pfam" id="PF02875">
    <property type="entry name" value="Mur_ligase_C"/>
    <property type="match status" value="1"/>
</dbReference>
<dbReference type="PANTHER" id="PTHR23135">
    <property type="entry name" value="MUR LIGASE FAMILY MEMBER"/>
    <property type="match status" value="1"/>
</dbReference>
<gene>
    <name evidence="6" type="ORF">COV31_00880</name>
</gene>
<dbReference type="InterPro" id="IPR018109">
    <property type="entry name" value="Folylpolyglutamate_synth_CS"/>
</dbReference>
<dbReference type="GO" id="GO:0004326">
    <property type="term" value="F:tetrahydrofolylpolyglutamate synthase activity"/>
    <property type="evidence" value="ECO:0007669"/>
    <property type="project" value="InterPro"/>
</dbReference>
<keyword evidence="1" id="KW-0436">Ligase</keyword>
<evidence type="ECO:0000256" key="1">
    <source>
        <dbReference type="ARBA" id="ARBA00022598"/>
    </source>
</evidence>
<accession>A0A2H0R4F6</accession>
<evidence type="ECO:0000313" key="6">
    <source>
        <dbReference type="EMBL" id="PIR41411.1"/>
    </source>
</evidence>
<comment type="caution">
    <text evidence="6">The sequence shown here is derived from an EMBL/GenBank/DDBJ whole genome shotgun (WGS) entry which is preliminary data.</text>
</comment>
<dbReference type="SUPFAM" id="SSF53244">
    <property type="entry name" value="MurD-like peptide ligases, peptide-binding domain"/>
    <property type="match status" value="1"/>
</dbReference>
<dbReference type="Proteomes" id="UP000230232">
    <property type="component" value="Unassembled WGS sequence"/>
</dbReference>
<keyword evidence="3" id="KW-0067">ATP-binding</keyword>
<evidence type="ECO:0000256" key="3">
    <source>
        <dbReference type="ARBA" id="ARBA00022840"/>
    </source>
</evidence>
<evidence type="ECO:0000256" key="2">
    <source>
        <dbReference type="ARBA" id="ARBA00022741"/>
    </source>
</evidence>
<dbReference type="Gene3D" id="3.40.1190.10">
    <property type="entry name" value="Mur-like, catalytic domain"/>
    <property type="match status" value="1"/>
</dbReference>
<sequence>MKEAGLEKILRLGRRLIPRQIFKFFQPGYHWLLAWFFAFRYGRPSNSMVVIGVTGTKGKSTVVYILTKILEEAGLAVGAVGSLGFKIRDKEWPNTLKMTMPGRGLIQALMRRARDQGVTHFILEVTSEGIAQKRHLGINFDVAVLTNIHPEHIESHGSFENYVSAKKKLFQKAKKVHVLNGDDKLIDEFTAIPAKKKIIYQAKDWSNLNLTTNLEGDFNKLNILAATRAAQELGVTLETIQSAITKVKRIPGRMDFVEKGQPFSIVIDYAHTPDSLRAVYRHLKGKLNEGQKLICVLGAAGGGRDTWKRPEFGKIADEYCDKIILTNEDPYDEDPHRIIEEVKRGVAVKTPQVIFDRRQAMRKAMTEAYKGDIVVITGKGSETSIALAQGQKVDWSDRRIAEELLEEIF</sequence>
<dbReference type="InterPro" id="IPR004101">
    <property type="entry name" value="Mur_ligase_C"/>
</dbReference>
<evidence type="ECO:0000259" key="4">
    <source>
        <dbReference type="Pfam" id="PF02875"/>
    </source>
</evidence>
<evidence type="ECO:0000259" key="5">
    <source>
        <dbReference type="Pfam" id="PF08245"/>
    </source>
</evidence>
<evidence type="ECO:0008006" key="8">
    <source>
        <dbReference type="Google" id="ProtNLM"/>
    </source>
</evidence>
<organism evidence="6 7">
    <name type="scientific">Candidatus Yanofskybacteria bacterium CG10_big_fil_rev_8_21_14_0_10_46_23</name>
    <dbReference type="NCBI Taxonomy" id="1975098"/>
    <lineage>
        <taxon>Bacteria</taxon>
        <taxon>Candidatus Yanofskyibacteriota</taxon>
    </lineage>
</organism>
<evidence type="ECO:0000313" key="7">
    <source>
        <dbReference type="Proteomes" id="UP000230232"/>
    </source>
</evidence>
<dbReference type="PANTHER" id="PTHR23135:SF4">
    <property type="entry name" value="UDP-N-ACETYLMURAMOYL-L-ALANYL-D-GLUTAMATE--2,6-DIAMINOPIMELATE LIGASE MURE HOMOLOG, CHLOROPLASTIC"/>
    <property type="match status" value="1"/>
</dbReference>
<dbReference type="Pfam" id="PF08245">
    <property type="entry name" value="Mur_ligase_M"/>
    <property type="match status" value="1"/>
</dbReference>
<name>A0A2H0R4F6_9BACT</name>
<feature type="domain" description="Mur ligase C-terminal" evidence="4">
    <location>
        <begin position="252"/>
        <end position="380"/>
    </location>
</feature>
<dbReference type="InterPro" id="IPR036565">
    <property type="entry name" value="Mur-like_cat_sf"/>
</dbReference>
<dbReference type="InterPro" id="IPR036615">
    <property type="entry name" value="Mur_ligase_C_dom_sf"/>
</dbReference>
<dbReference type="AlphaFoldDB" id="A0A2H0R4F6"/>
<reference evidence="6 7" key="1">
    <citation type="submission" date="2017-09" db="EMBL/GenBank/DDBJ databases">
        <title>Depth-based differentiation of microbial function through sediment-hosted aquifers and enrichment of novel symbionts in the deep terrestrial subsurface.</title>
        <authorList>
            <person name="Probst A.J."/>
            <person name="Ladd B."/>
            <person name="Jarett J.K."/>
            <person name="Geller-Mcgrath D.E."/>
            <person name="Sieber C.M."/>
            <person name="Emerson J.B."/>
            <person name="Anantharaman K."/>
            <person name="Thomas B.C."/>
            <person name="Malmstrom R."/>
            <person name="Stieglmeier M."/>
            <person name="Klingl A."/>
            <person name="Woyke T."/>
            <person name="Ryan C.M."/>
            <person name="Banfield J.F."/>
        </authorList>
    </citation>
    <scope>NUCLEOTIDE SEQUENCE [LARGE SCALE GENOMIC DNA]</scope>
    <source>
        <strain evidence="6">CG10_big_fil_rev_8_21_14_0_10_46_23</strain>
    </source>
</reference>
<dbReference type="PROSITE" id="PS01011">
    <property type="entry name" value="FOLYLPOLYGLU_SYNT_1"/>
    <property type="match status" value="1"/>
</dbReference>
<feature type="domain" description="Mur ligase central" evidence="5">
    <location>
        <begin position="53"/>
        <end position="197"/>
    </location>
</feature>
<dbReference type="Gene3D" id="3.90.190.20">
    <property type="entry name" value="Mur ligase, C-terminal domain"/>
    <property type="match status" value="1"/>
</dbReference>
<dbReference type="SUPFAM" id="SSF53623">
    <property type="entry name" value="MurD-like peptide ligases, catalytic domain"/>
    <property type="match status" value="1"/>
</dbReference>